<evidence type="ECO:0000313" key="2">
    <source>
        <dbReference type="Proteomes" id="UP001169862"/>
    </source>
</evidence>
<comment type="caution">
    <text evidence="1">The sequence shown here is derived from an EMBL/GenBank/DDBJ whole genome shotgun (WGS) entry which is preliminary data.</text>
</comment>
<organism evidence="1 2">
    <name type="scientific">Neptunomonas phycophila</name>
    <dbReference type="NCBI Taxonomy" id="1572645"/>
    <lineage>
        <taxon>Bacteria</taxon>
        <taxon>Pseudomonadati</taxon>
        <taxon>Pseudomonadota</taxon>
        <taxon>Gammaproteobacteria</taxon>
        <taxon>Oceanospirillales</taxon>
        <taxon>Oceanospirillaceae</taxon>
        <taxon>Neptunomonas</taxon>
    </lineage>
</organism>
<gene>
    <name evidence="1" type="ORF">Q4490_05885</name>
</gene>
<sequence length="322" mass="36992">MMTSLNGKILFSFLILVFSFNIYGENMDAYYLSFRSKANIYDIRINGFPVTKNIALRSKNITIPVTHVLKNGNNKIEYNYVASNPGGKVSEKYFFYATLSTGSGKGKESLDVISKVYKNEDVVDSNENILKKNNITKTDNMFVNEEYKTSESQFKISTNRYESVSEIRDFFIRDSNLPSKLPWDEFPENFGSERDEGSLITAYEDLHKVIKNDNESQFYKFFEVYLNTLGHAFSGKSAKEYSDSISFTELAHQTVRGMQLQELELADKVNVEYIDNGRFVRILPAPIRWKSPNDSLLINVVFYKNSGVYVPFAITDDMKILK</sequence>
<dbReference type="RefSeq" id="WP_303549203.1">
    <property type="nucleotide sequence ID" value="NZ_JAUOPG010000003.1"/>
</dbReference>
<dbReference type="EMBL" id="JAUOPG010000003">
    <property type="protein sequence ID" value="MDO6453088.1"/>
    <property type="molecule type" value="Genomic_DNA"/>
</dbReference>
<accession>A0AAW7XFL3</accession>
<proteinExistence type="predicted"/>
<reference evidence="1" key="1">
    <citation type="submission" date="2023-07" db="EMBL/GenBank/DDBJ databases">
        <title>Genome content predicts the carbon catabolic preferences of heterotrophic bacteria.</title>
        <authorList>
            <person name="Gralka M."/>
        </authorList>
    </citation>
    <scope>NUCLEOTIDE SEQUENCE</scope>
    <source>
        <strain evidence="1">I2M16</strain>
    </source>
</reference>
<dbReference type="Proteomes" id="UP001169862">
    <property type="component" value="Unassembled WGS sequence"/>
</dbReference>
<dbReference type="AlphaFoldDB" id="A0AAW7XFL3"/>
<name>A0AAW7XFL3_9GAMM</name>
<protein>
    <submittedName>
        <fullName evidence="1">Uncharacterized protein</fullName>
    </submittedName>
</protein>
<evidence type="ECO:0000313" key="1">
    <source>
        <dbReference type="EMBL" id="MDO6453088.1"/>
    </source>
</evidence>